<reference evidence="2 3" key="1">
    <citation type="submission" date="2019-12" db="EMBL/GenBank/DDBJ databases">
        <title>Genomic-based taxomic classification of the family Erythrobacteraceae.</title>
        <authorList>
            <person name="Xu L."/>
        </authorList>
    </citation>
    <scope>NUCLEOTIDE SEQUENCE [LARGE SCALE GENOMIC DNA]</scope>
    <source>
        <strain evidence="2 3">DSM 16225</strain>
    </source>
</reference>
<keyword evidence="3" id="KW-1185">Reference proteome</keyword>
<keyword evidence="1" id="KW-1133">Transmembrane helix</keyword>
<sequence length="167" mass="18030">MKELVTCYRWPLATFLLAALVGYGARSAIGRVYSAAEAVDLLNALSRAGLYLGSAIATASATIIALMLTLVGMIRRMDEDFDHSAYRDVAMVGRLSALTLLVSLFLLMAFALPIGEFEELPPAWFKNVYDGLFAGTVLMVGLSAATVVLIYTTLMRVMIKITPGDDV</sequence>
<protein>
    <submittedName>
        <fullName evidence="2">Uncharacterized protein</fullName>
    </submittedName>
</protein>
<dbReference type="OrthoDB" id="7629491at2"/>
<name>A0A844XZ29_9SPHN</name>
<dbReference type="AlphaFoldDB" id="A0A844XZ29"/>
<accession>A0A844XZ29</accession>
<feature type="transmembrane region" description="Helical" evidence="1">
    <location>
        <begin position="95"/>
        <end position="112"/>
    </location>
</feature>
<dbReference type="EMBL" id="WTYF01000004">
    <property type="protein sequence ID" value="MXO50924.1"/>
    <property type="molecule type" value="Genomic_DNA"/>
</dbReference>
<proteinExistence type="predicted"/>
<comment type="caution">
    <text evidence="2">The sequence shown here is derived from an EMBL/GenBank/DDBJ whole genome shotgun (WGS) entry which is preliminary data.</text>
</comment>
<gene>
    <name evidence="2" type="ORF">GRI42_06350</name>
</gene>
<keyword evidence="1" id="KW-0472">Membrane</keyword>
<evidence type="ECO:0000256" key="1">
    <source>
        <dbReference type="SAM" id="Phobius"/>
    </source>
</evidence>
<organism evidence="2 3">
    <name type="scientific">Qipengyuania gaetbuli</name>
    <dbReference type="NCBI Taxonomy" id="266952"/>
    <lineage>
        <taxon>Bacteria</taxon>
        <taxon>Pseudomonadati</taxon>
        <taxon>Pseudomonadota</taxon>
        <taxon>Alphaproteobacteria</taxon>
        <taxon>Sphingomonadales</taxon>
        <taxon>Erythrobacteraceae</taxon>
        <taxon>Qipengyuania</taxon>
    </lineage>
</organism>
<evidence type="ECO:0000313" key="2">
    <source>
        <dbReference type="EMBL" id="MXO50924.1"/>
    </source>
</evidence>
<feature type="transmembrane region" description="Helical" evidence="1">
    <location>
        <begin position="132"/>
        <end position="151"/>
    </location>
</feature>
<dbReference type="Proteomes" id="UP000444185">
    <property type="component" value="Unassembled WGS sequence"/>
</dbReference>
<feature type="transmembrane region" description="Helical" evidence="1">
    <location>
        <begin position="51"/>
        <end position="74"/>
    </location>
</feature>
<evidence type="ECO:0000313" key="3">
    <source>
        <dbReference type="Proteomes" id="UP000444185"/>
    </source>
</evidence>
<keyword evidence="1" id="KW-0812">Transmembrane</keyword>